<evidence type="ECO:0000313" key="3">
    <source>
        <dbReference type="Proteomes" id="UP001230220"/>
    </source>
</evidence>
<dbReference type="NCBIfam" id="NF038048">
    <property type="entry name" value="DIP1984_fam"/>
    <property type="match status" value="1"/>
</dbReference>
<dbReference type="Proteomes" id="UP001230220">
    <property type="component" value="Unassembled WGS sequence"/>
</dbReference>
<dbReference type="InterPro" id="IPR047741">
    <property type="entry name" value="DIP1984-like"/>
</dbReference>
<dbReference type="CDD" id="cd12208">
    <property type="entry name" value="DIP1984-like"/>
    <property type="match status" value="1"/>
</dbReference>
<dbReference type="Pfam" id="PF20935">
    <property type="entry name" value="DUF6847"/>
    <property type="match status" value="1"/>
</dbReference>
<organism evidence="2 3">
    <name type="scientific">Breznakia pachnodae</name>
    <dbReference type="NCBI Taxonomy" id="265178"/>
    <lineage>
        <taxon>Bacteria</taxon>
        <taxon>Bacillati</taxon>
        <taxon>Bacillota</taxon>
        <taxon>Erysipelotrichia</taxon>
        <taxon>Erysipelotrichales</taxon>
        <taxon>Erysipelotrichaceae</taxon>
        <taxon>Breznakia</taxon>
    </lineage>
</organism>
<comment type="caution">
    <text evidence="2">The sequence shown here is derived from an EMBL/GenBank/DDBJ whole genome shotgun (WGS) entry which is preliminary data.</text>
</comment>
<name>A0ABU0E2H9_9FIRM</name>
<dbReference type="RefSeq" id="WP_307407268.1">
    <property type="nucleotide sequence ID" value="NZ_JAUSUR010000002.1"/>
</dbReference>
<evidence type="ECO:0000256" key="1">
    <source>
        <dbReference type="SAM" id="Coils"/>
    </source>
</evidence>
<keyword evidence="3" id="KW-1185">Reference proteome</keyword>
<accession>A0ABU0E2H9</accession>
<keyword evidence="1" id="KW-0175">Coiled coil</keyword>
<proteinExistence type="predicted"/>
<evidence type="ECO:0000313" key="2">
    <source>
        <dbReference type="EMBL" id="MDQ0360964.1"/>
    </source>
</evidence>
<dbReference type="Gene3D" id="6.10.320.10">
    <property type="match status" value="1"/>
</dbReference>
<feature type="coiled-coil region" evidence="1">
    <location>
        <begin position="120"/>
        <end position="147"/>
    </location>
</feature>
<gene>
    <name evidence="2" type="ORF">J2S15_001709</name>
</gene>
<sequence>MKLAEALINRSDLQTRLSQLRGRLVRSSKVQEDDTPPEDPKELFKELDEISNQLITIIQRINKTNNETIVDGQETLSDKLVVRDTLIQKQKMIKDLIAESSLVTRRLQRSEIRMVNTFKVSDLQKELDDLSKQIREIDTKIQELNWLTELL</sequence>
<protein>
    <submittedName>
        <fullName evidence="2">Uncharacterized coiled-coil DUF342 family protein</fullName>
    </submittedName>
</protein>
<reference evidence="2 3" key="1">
    <citation type="submission" date="2023-07" db="EMBL/GenBank/DDBJ databases">
        <title>Genomic Encyclopedia of Type Strains, Phase IV (KMG-IV): sequencing the most valuable type-strain genomes for metagenomic binning, comparative biology and taxonomic classification.</title>
        <authorList>
            <person name="Goeker M."/>
        </authorList>
    </citation>
    <scope>NUCLEOTIDE SEQUENCE [LARGE SCALE GENOMIC DNA]</scope>
    <source>
        <strain evidence="2 3">DSM 16784</strain>
    </source>
</reference>
<dbReference type="EMBL" id="JAUSUR010000002">
    <property type="protein sequence ID" value="MDQ0360964.1"/>
    <property type="molecule type" value="Genomic_DNA"/>
</dbReference>